<dbReference type="Gene3D" id="2.60.40.10">
    <property type="entry name" value="Immunoglobulins"/>
    <property type="match status" value="2"/>
</dbReference>
<feature type="domain" description="Adhesion molecule immunoglobulin-like" evidence="4">
    <location>
        <begin position="110"/>
        <end position="216"/>
    </location>
</feature>
<feature type="chain" id="PRO_5044635041" evidence="3">
    <location>
        <begin position="22"/>
        <end position="402"/>
    </location>
</feature>
<name>A0A6I9L878_PERMB</name>
<protein>
    <submittedName>
        <fullName evidence="5">Mucosal vascular addressin cell adhesion molecule 1</fullName>
    </submittedName>
</protein>
<reference evidence="5" key="3">
    <citation type="submission" date="2025-09" db="UniProtKB">
        <authorList>
            <consortium name="Ensembl"/>
        </authorList>
    </citation>
    <scope>IDENTIFICATION</scope>
</reference>
<feature type="compositionally biased region" description="Polar residues" evidence="1">
    <location>
        <begin position="240"/>
        <end position="273"/>
    </location>
</feature>
<accession>A0A6I9L878</accession>
<keyword evidence="2" id="KW-0472">Membrane</keyword>
<evidence type="ECO:0000259" key="4">
    <source>
        <dbReference type="Pfam" id="PF09085"/>
    </source>
</evidence>
<dbReference type="GO" id="GO:2000403">
    <property type="term" value="P:positive regulation of lymphocyte migration"/>
    <property type="evidence" value="ECO:0007669"/>
    <property type="project" value="InterPro"/>
</dbReference>
<dbReference type="OrthoDB" id="9907246at2759"/>
<dbReference type="SUPFAM" id="SSF48726">
    <property type="entry name" value="Immunoglobulin"/>
    <property type="match status" value="2"/>
</dbReference>
<keyword evidence="2" id="KW-0812">Transmembrane</keyword>
<feature type="signal peptide" evidence="3">
    <location>
        <begin position="1"/>
        <end position="21"/>
    </location>
</feature>
<keyword evidence="6" id="KW-1185">Reference proteome</keyword>
<evidence type="ECO:0000256" key="2">
    <source>
        <dbReference type="SAM" id="Phobius"/>
    </source>
</evidence>
<dbReference type="GO" id="GO:0034113">
    <property type="term" value="P:heterotypic cell-cell adhesion"/>
    <property type="evidence" value="ECO:0007669"/>
    <property type="project" value="TreeGrafter"/>
</dbReference>
<keyword evidence="2" id="KW-1133">Transmembrane helix</keyword>
<proteinExistence type="predicted"/>
<evidence type="ECO:0000256" key="1">
    <source>
        <dbReference type="SAM" id="MobiDB-lite"/>
    </source>
</evidence>
<dbReference type="CTD" id="8174"/>
<dbReference type="Proteomes" id="UP000694547">
    <property type="component" value="Chromosome 22"/>
</dbReference>
<sequence>MESSLVLLLALAMAPFQLGSGQSLHVDPPDPVVAVAKDTSLRLNCSLPCDEGVAQVQWRGLDTHLGNVQNLPGSSILSIHGLLTDAGTRLCVGSCGGRSFQYSVQIVVYAFPDQLVVSWSGQDQEVSCTAHNIWPPDPDILSFTLLLGDQRLEGAQVLESEQEEETQEAEGTPLLRATQRWMLPALETPAPPALYCQVTMQLPNLVLTHKRGLPVLQSRTSPEPPNTTSAKPYILTSAHTTEASSTGLPNSTTLPSAPPRSTLSPRTLSSAGTCSPEIHQDQEAVWQLLCEASCGPGVTVRWILAPGNLAAYHKREAGAQAWLSVPPPGPIPEGWFQCRLDPGGQIASLYISSQVFPKPSSGITLWVGSLVLGLLALAFLAYRLWKRCAPRVPPDSSSCTLL</sequence>
<dbReference type="InterPro" id="IPR013783">
    <property type="entry name" value="Ig-like_fold"/>
</dbReference>
<feature type="transmembrane region" description="Helical" evidence="2">
    <location>
        <begin position="363"/>
        <end position="382"/>
    </location>
</feature>
<dbReference type="InterPro" id="IPR036179">
    <property type="entry name" value="Ig-like_dom_sf"/>
</dbReference>
<evidence type="ECO:0000256" key="3">
    <source>
        <dbReference type="SAM" id="SignalP"/>
    </source>
</evidence>
<dbReference type="Pfam" id="PF09085">
    <property type="entry name" value="Adhes-Ig_like"/>
    <property type="match status" value="1"/>
</dbReference>
<dbReference type="InterPro" id="IPR015169">
    <property type="entry name" value="Adhes-Ig-like"/>
</dbReference>
<feature type="region of interest" description="Disordered" evidence="1">
    <location>
        <begin position="240"/>
        <end position="274"/>
    </location>
</feature>
<dbReference type="GO" id="GO:0050901">
    <property type="term" value="P:leukocyte tethering or rolling"/>
    <property type="evidence" value="ECO:0007669"/>
    <property type="project" value="TreeGrafter"/>
</dbReference>
<evidence type="ECO:0000313" key="5">
    <source>
        <dbReference type="Ensembl" id="ENSPEMP00000015276.1"/>
    </source>
</evidence>
<keyword evidence="3" id="KW-0732">Signal</keyword>
<dbReference type="GO" id="GO:0016020">
    <property type="term" value="C:membrane"/>
    <property type="evidence" value="ECO:0007669"/>
    <property type="project" value="InterPro"/>
</dbReference>
<dbReference type="GO" id="GO:0007229">
    <property type="term" value="P:integrin-mediated signaling pathway"/>
    <property type="evidence" value="ECO:0007669"/>
    <property type="project" value="InterPro"/>
</dbReference>
<organism evidence="5 6">
    <name type="scientific">Peromyscus maniculatus bairdii</name>
    <name type="common">Prairie deer mouse</name>
    <dbReference type="NCBI Taxonomy" id="230844"/>
    <lineage>
        <taxon>Eukaryota</taxon>
        <taxon>Metazoa</taxon>
        <taxon>Chordata</taxon>
        <taxon>Craniata</taxon>
        <taxon>Vertebrata</taxon>
        <taxon>Euteleostomi</taxon>
        <taxon>Mammalia</taxon>
        <taxon>Eutheria</taxon>
        <taxon>Euarchontoglires</taxon>
        <taxon>Glires</taxon>
        <taxon>Rodentia</taxon>
        <taxon>Myomorpha</taxon>
        <taxon>Muroidea</taxon>
        <taxon>Cricetidae</taxon>
        <taxon>Neotominae</taxon>
        <taxon>Peromyscus</taxon>
    </lineage>
</organism>
<dbReference type="PANTHER" id="PTHR14162:SF1">
    <property type="entry name" value="MUCOSAL ADDRESSIN CELL ADHESION MOLECULE 1"/>
    <property type="match status" value="1"/>
</dbReference>
<dbReference type="AlphaFoldDB" id="A0A6I9L878"/>
<dbReference type="Ensembl" id="ENSPEMT00000019569.2">
    <property type="protein sequence ID" value="ENSPEMP00000015276.1"/>
    <property type="gene ID" value="ENSPEMG00000014849.2"/>
</dbReference>
<dbReference type="PANTHER" id="PTHR14162">
    <property type="entry name" value="MUCOSAL ADDRESSIN CELL ADHESION MOLECULE-1"/>
    <property type="match status" value="1"/>
</dbReference>
<dbReference type="InterPro" id="IPR037413">
    <property type="entry name" value="MADCAM1"/>
</dbReference>
<dbReference type="GeneTree" id="ENSGT00510000049549"/>
<reference evidence="5 6" key="1">
    <citation type="submission" date="2018-10" db="EMBL/GenBank/DDBJ databases">
        <title>Improved assembly of the deer mouse Peromyscus maniculatus genome.</title>
        <authorList>
            <person name="Lassance J.-M."/>
            <person name="Hoekstra H.E."/>
        </authorList>
    </citation>
    <scope>NUCLEOTIDE SEQUENCE [LARGE SCALE GENOMIC DNA]</scope>
</reference>
<reference evidence="5" key="2">
    <citation type="submission" date="2025-08" db="UniProtKB">
        <authorList>
            <consortium name="Ensembl"/>
        </authorList>
    </citation>
    <scope>IDENTIFICATION</scope>
</reference>
<evidence type="ECO:0000313" key="6">
    <source>
        <dbReference type="Proteomes" id="UP000694547"/>
    </source>
</evidence>
<dbReference type="GeneID" id="102916716"/>
<dbReference type="GO" id="GO:0098640">
    <property type="term" value="F:integrin binding involved in cell-matrix adhesion"/>
    <property type="evidence" value="ECO:0007669"/>
    <property type="project" value="InterPro"/>
</dbReference>